<dbReference type="PANTHER" id="PTHR45655">
    <property type="entry name" value="GUANYLATE CYCLASE SOLUBLE SUBUNIT BETA-2"/>
    <property type="match status" value="1"/>
</dbReference>
<dbReference type="Pfam" id="PF07700">
    <property type="entry name" value="HNOB"/>
    <property type="match status" value="1"/>
</dbReference>
<dbReference type="RefSeq" id="WP_039610485.1">
    <property type="nucleotide sequence ID" value="NZ_JWIC01000007.1"/>
</dbReference>
<organism evidence="2 3">
    <name type="scientific">Pseudoalteromonas luteoviolacea</name>
    <dbReference type="NCBI Taxonomy" id="43657"/>
    <lineage>
        <taxon>Bacteria</taxon>
        <taxon>Pseudomonadati</taxon>
        <taxon>Pseudomonadota</taxon>
        <taxon>Gammaproteobacteria</taxon>
        <taxon>Alteromonadales</taxon>
        <taxon>Pseudoalteromonadaceae</taxon>
        <taxon>Pseudoalteromonas</taxon>
    </lineage>
</organism>
<dbReference type="InterPro" id="IPR024096">
    <property type="entry name" value="NO_sig/Golgi_transp_ligand-bd"/>
</dbReference>
<dbReference type="GO" id="GO:0020037">
    <property type="term" value="F:heme binding"/>
    <property type="evidence" value="ECO:0007669"/>
    <property type="project" value="InterPro"/>
</dbReference>
<dbReference type="Gene3D" id="3.90.1520.10">
    <property type="entry name" value="H-NOX domain"/>
    <property type="match status" value="1"/>
</dbReference>
<sequence length="179" mass="20490">MKGLIFRCLEELVIETKGMDLWEELLEKHCPEDRVYISARSYPDEELVNMAINVSEVLELSLPDTLKAFGTYLFSFLAKKHPAIVSEFKSFEELILSIDEVIHSEVQKLYEEPNLPTISAKVVNKNTIELIYNSPRKLCFCAEGLIYGCAEHFNEEVNIEQATCTHNDDEVCTFIINHG</sequence>
<evidence type="ECO:0000259" key="1">
    <source>
        <dbReference type="Pfam" id="PF07700"/>
    </source>
</evidence>
<dbReference type="SUPFAM" id="SSF111126">
    <property type="entry name" value="Ligand-binding domain in the NO signalling and Golgi transport"/>
    <property type="match status" value="1"/>
</dbReference>
<dbReference type="PANTHER" id="PTHR45655:SF13">
    <property type="entry name" value="SOLUBLE GUANYLATE CYCLASE GCY-32-RELATED"/>
    <property type="match status" value="1"/>
</dbReference>
<comment type="caution">
    <text evidence="2">The sequence shown here is derived from an EMBL/GenBank/DDBJ whole genome shotgun (WGS) entry which is preliminary data.</text>
</comment>
<dbReference type="InterPro" id="IPR011644">
    <property type="entry name" value="Heme_NO-bd"/>
</dbReference>
<dbReference type="Proteomes" id="UP000031327">
    <property type="component" value="Unassembled WGS sequence"/>
</dbReference>
<accession>A0A0C1MN32</accession>
<dbReference type="EMBL" id="JWIC01000007">
    <property type="protein sequence ID" value="KID55913.1"/>
    <property type="molecule type" value="Genomic_DNA"/>
</dbReference>
<name>A0A0C1MN32_9GAMM</name>
<dbReference type="OrthoDB" id="7266652at2"/>
<evidence type="ECO:0000313" key="2">
    <source>
        <dbReference type="EMBL" id="KID55913.1"/>
    </source>
</evidence>
<dbReference type="InterPro" id="IPR038158">
    <property type="entry name" value="H-NOX_domain_sf"/>
</dbReference>
<proteinExistence type="predicted"/>
<dbReference type="AlphaFoldDB" id="A0A0C1MN32"/>
<evidence type="ECO:0000313" key="3">
    <source>
        <dbReference type="Proteomes" id="UP000031327"/>
    </source>
</evidence>
<protein>
    <recommendedName>
        <fullName evidence="1">Heme NO-binding domain-containing protein</fullName>
    </recommendedName>
</protein>
<reference evidence="2 3" key="1">
    <citation type="submission" date="2014-12" db="EMBL/GenBank/DDBJ databases">
        <title>Draft Genome Sequence of Pseudoalteromonas luteoviolacea HI1.</title>
        <authorList>
            <person name="Asahina A.Y."/>
            <person name="Hadfield M.G."/>
        </authorList>
    </citation>
    <scope>NUCLEOTIDE SEQUENCE [LARGE SCALE GENOMIC DNA]</scope>
    <source>
        <strain evidence="2 3">HI1</strain>
    </source>
</reference>
<feature type="domain" description="Heme NO-binding" evidence="1">
    <location>
        <begin position="2"/>
        <end position="161"/>
    </location>
</feature>
<gene>
    <name evidence="2" type="ORF">JF50_16370</name>
</gene>